<dbReference type="KEGG" id="sper:EW093_11470"/>
<evidence type="ECO:0000313" key="4">
    <source>
        <dbReference type="EMBL" id="QEN05305.1"/>
    </source>
</evidence>
<dbReference type="OrthoDB" id="366324at2"/>
<dbReference type="InterPro" id="IPR043128">
    <property type="entry name" value="Rev_trsase/Diguanyl_cyclase"/>
</dbReference>
<dbReference type="CDD" id="cd01948">
    <property type="entry name" value="EAL"/>
    <property type="match status" value="1"/>
</dbReference>
<dbReference type="SUPFAM" id="SSF141868">
    <property type="entry name" value="EAL domain-like"/>
    <property type="match status" value="1"/>
</dbReference>
<dbReference type="InterPro" id="IPR029787">
    <property type="entry name" value="Nucleotide_cyclase"/>
</dbReference>
<reference evidence="4 5" key="2">
    <citation type="submission" date="2019-09" db="EMBL/GenBank/DDBJ databases">
        <title>Complete Genome Sequence and Methylome Analysis of free living Spirochaetas.</title>
        <authorList>
            <person name="Leshcheva N."/>
            <person name="Mikheeva N."/>
        </authorList>
    </citation>
    <scope>NUCLEOTIDE SEQUENCE [LARGE SCALE GENOMIC DNA]</scope>
    <source>
        <strain evidence="4 5">P</strain>
    </source>
</reference>
<dbReference type="PANTHER" id="PTHR33121:SF71">
    <property type="entry name" value="OXYGEN SENSOR PROTEIN DOSP"/>
    <property type="match status" value="1"/>
</dbReference>
<dbReference type="PANTHER" id="PTHR33121">
    <property type="entry name" value="CYCLIC DI-GMP PHOSPHODIESTERASE PDEF"/>
    <property type="match status" value="1"/>
</dbReference>
<dbReference type="InterPro" id="IPR000160">
    <property type="entry name" value="GGDEF_dom"/>
</dbReference>
<dbReference type="InterPro" id="IPR001633">
    <property type="entry name" value="EAL_dom"/>
</dbReference>
<dbReference type="Gene3D" id="3.30.70.270">
    <property type="match status" value="1"/>
</dbReference>
<dbReference type="Pfam" id="PF00990">
    <property type="entry name" value="GGDEF"/>
    <property type="match status" value="1"/>
</dbReference>
<protein>
    <submittedName>
        <fullName evidence="4">Bifunctional diguanylate cyclase/phosphodiesterase</fullName>
    </submittedName>
</protein>
<reference evidence="4 5" key="1">
    <citation type="submission" date="2019-02" db="EMBL/GenBank/DDBJ databases">
        <authorList>
            <person name="Fomenkov A."/>
            <person name="Dubinina G."/>
            <person name="Grabovich M."/>
            <person name="Vincze T."/>
            <person name="Roberts R.J."/>
        </authorList>
    </citation>
    <scope>NUCLEOTIDE SEQUENCE [LARGE SCALE GENOMIC DNA]</scope>
    <source>
        <strain evidence="4 5">P</strain>
    </source>
</reference>
<gene>
    <name evidence="4" type="ORF">EW093_11470</name>
</gene>
<dbReference type="EMBL" id="CP035807">
    <property type="protein sequence ID" value="QEN05305.1"/>
    <property type="molecule type" value="Genomic_DNA"/>
</dbReference>
<dbReference type="SMART" id="SM00267">
    <property type="entry name" value="GGDEF"/>
    <property type="match status" value="1"/>
</dbReference>
<dbReference type="GO" id="GO:0071111">
    <property type="term" value="F:cyclic-guanylate-specific phosphodiesterase activity"/>
    <property type="evidence" value="ECO:0007669"/>
    <property type="project" value="InterPro"/>
</dbReference>
<keyword evidence="5" id="KW-1185">Reference proteome</keyword>
<keyword evidence="1" id="KW-0472">Membrane</keyword>
<dbReference type="SUPFAM" id="SSF55073">
    <property type="entry name" value="Nucleotide cyclase"/>
    <property type="match status" value="1"/>
</dbReference>
<dbReference type="AlphaFoldDB" id="A0A5C1QB70"/>
<dbReference type="Gene3D" id="3.20.20.450">
    <property type="entry name" value="EAL domain"/>
    <property type="match status" value="1"/>
</dbReference>
<dbReference type="Proteomes" id="UP000323824">
    <property type="component" value="Chromosome"/>
</dbReference>
<evidence type="ECO:0000259" key="2">
    <source>
        <dbReference type="PROSITE" id="PS50883"/>
    </source>
</evidence>
<keyword evidence="1" id="KW-0812">Transmembrane</keyword>
<name>A0A5C1QB70_9SPIO</name>
<dbReference type="PROSITE" id="PS50883">
    <property type="entry name" value="EAL"/>
    <property type="match status" value="1"/>
</dbReference>
<dbReference type="RefSeq" id="WP_149568543.1">
    <property type="nucleotide sequence ID" value="NZ_CP035807.1"/>
</dbReference>
<feature type="domain" description="GGDEF" evidence="3">
    <location>
        <begin position="197"/>
        <end position="326"/>
    </location>
</feature>
<dbReference type="InterPro" id="IPR035919">
    <property type="entry name" value="EAL_sf"/>
</dbReference>
<dbReference type="PROSITE" id="PS50887">
    <property type="entry name" value="GGDEF"/>
    <property type="match status" value="1"/>
</dbReference>
<dbReference type="InterPro" id="IPR050706">
    <property type="entry name" value="Cyclic-di-GMP_PDE-like"/>
</dbReference>
<organism evidence="4 5">
    <name type="scientific">Thiospirochaeta perfilievii</name>
    <dbReference type="NCBI Taxonomy" id="252967"/>
    <lineage>
        <taxon>Bacteria</taxon>
        <taxon>Pseudomonadati</taxon>
        <taxon>Spirochaetota</taxon>
        <taxon>Spirochaetia</taxon>
        <taxon>Spirochaetales</taxon>
        <taxon>Spirochaetaceae</taxon>
        <taxon>Thiospirochaeta</taxon>
    </lineage>
</organism>
<dbReference type="Pfam" id="PF00563">
    <property type="entry name" value="EAL"/>
    <property type="match status" value="1"/>
</dbReference>
<feature type="transmembrane region" description="Helical" evidence="1">
    <location>
        <begin position="147"/>
        <end position="164"/>
    </location>
</feature>
<feature type="transmembrane region" description="Helical" evidence="1">
    <location>
        <begin position="92"/>
        <end position="108"/>
    </location>
</feature>
<evidence type="ECO:0000313" key="5">
    <source>
        <dbReference type="Proteomes" id="UP000323824"/>
    </source>
</evidence>
<feature type="domain" description="EAL" evidence="2">
    <location>
        <begin position="336"/>
        <end position="573"/>
    </location>
</feature>
<sequence length="573" mass="66035">MIEEEMKSVKGVKHIRNVLLVCSLSLIYYTLSNLIIGDIITGFICCLSLILVSIDTRYIIKRNRIYHKLILSVFGYISLCLLLMFIRDDANKIGRMWALLIPLFVFYTQTVKKSIIILSLYLTALLIKTIIDINLDIVFVRLNIEQLTVFIIISISTWVYAMAVNRFRESLNYQLYYNKFVKLPNRVSMLRDIKESNIYGLILINMDGFKKINSLYGTDIGDKLIYKISRRIHSLCLNLENYKLYKLHADEFCLLINKDISQNFVVDFSHGLINKINNKIDIDQLEIYPTFSIGISHGFNVSLENADMALKQAKELNKDVVLYSDVNPLVNSYIYNQTAAIKIKKGVENSAIFPEFQPIISLKDDSIYKYEALVRLKNRGSICYPNEFLGISKEIKQYKNITFLMIEATFEYFKDKKSNFSINLDNDDLTDIETTDYIIFMLKKYNIAQFVTFEILETKEVEDMSIVVNFINVVKSYGCKIAIDDFGSGYSNFAYLLELKADYLKIDASLIKSLDSDKKSYIITKGIISLAKDMGIKTIAEYVHNNEISNIVKELGVDFAQGFLYGKPKPYIL</sequence>
<dbReference type="CDD" id="cd01949">
    <property type="entry name" value="GGDEF"/>
    <property type="match status" value="1"/>
</dbReference>
<feature type="transmembrane region" description="Helical" evidence="1">
    <location>
        <begin position="35"/>
        <end position="54"/>
    </location>
</feature>
<accession>A0A5C1QB70</accession>
<evidence type="ECO:0000259" key="3">
    <source>
        <dbReference type="PROSITE" id="PS50887"/>
    </source>
</evidence>
<feature type="transmembrane region" description="Helical" evidence="1">
    <location>
        <begin position="66"/>
        <end position="86"/>
    </location>
</feature>
<proteinExistence type="predicted"/>
<keyword evidence="1" id="KW-1133">Transmembrane helix</keyword>
<dbReference type="NCBIfam" id="TIGR00254">
    <property type="entry name" value="GGDEF"/>
    <property type="match status" value="1"/>
</dbReference>
<evidence type="ECO:0000256" key="1">
    <source>
        <dbReference type="SAM" id="Phobius"/>
    </source>
</evidence>
<dbReference type="SMART" id="SM00052">
    <property type="entry name" value="EAL"/>
    <property type="match status" value="1"/>
</dbReference>